<dbReference type="GO" id="GO:0042790">
    <property type="term" value="P:nucleolar large rRNA transcription by RNA polymerase I"/>
    <property type="evidence" value="ECO:0007669"/>
    <property type="project" value="TreeGrafter"/>
</dbReference>
<feature type="domain" description="Rrn7/TAF1B C-terminal cyclin" evidence="11">
    <location>
        <begin position="319"/>
        <end position="460"/>
    </location>
</feature>
<feature type="compositionally biased region" description="Polar residues" evidence="10">
    <location>
        <begin position="146"/>
        <end position="155"/>
    </location>
</feature>
<dbReference type="Pfam" id="PF20645">
    <property type="entry name" value="Rrn7_cyclin_C"/>
    <property type="match status" value="1"/>
</dbReference>
<dbReference type="GO" id="GO:0005668">
    <property type="term" value="C:RNA polymerase transcription factor SL1 complex"/>
    <property type="evidence" value="ECO:0007669"/>
    <property type="project" value="TreeGrafter"/>
</dbReference>
<comment type="caution">
    <text evidence="12">The sequence shown here is derived from an EMBL/GenBank/DDBJ whole genome shotgun (WGS) entry which is preliminary data.</text>
</comment>
<proteinExistence type="inferred from homology"/>
<evidence type="ECO:0000256" key="9">
    <source>
        <dbReference type="ARBA" id="ARBA00023242"/>
    </source>
</evidence>
<dbReference type="Proteomes" id="UP001152888">
    <property type="component" value="Unassembled WGS sequence"/>
</dbReference>
<keyword evidence="4" id="KW-0863">Zinc-finger</keyword>
<comment type="subcellular location">
    <subcellularLocation>
        <location evidence="1">Nucleus</location>
        <location evidence="1">Nucleolus</location>
    </subcellularLocation>
</comment>
<dbReference type="AlphaFoldDB" id="A0A9P0P7I8"/>
<evidence type="ECO:0000256" key="7">
    <source>
        <dbReference type="ARBA" id="ARBA00023125"/>
    </source>
</evidence>
<feature type="region of interest" description="Disordered" evidence="10">
    <location>
        <begin position="133"/>
        <end position="156"/>
    </location>
</feature>
<evidence type="ECO:0000313" key="13">
    <source>
        <dbReference type="Proteomes" id="UP001152888"/>
    </source>
</evidence>
<dbReference type="PANTHER" id="PTHR31576">
    <property type="entry name" value="TATA BOX-BINDING PROTEIN-ASSOCIATED FACTOR RNA POLYMERASE I SUBUNIT B"/>
    <property type="match status" value="1"/>
</dbReference>
<evidence type="ECO:0000256" key="8">
    <source>
        <dbReference type="ARBA" id="ARBA00023163"/>
    </source>
</evidence>
<dbReference type="InterPro" id="IPR033599">
    <property type="entry name" value="TAF1B/Rrn7"/>
</dbReference>
<accession>A0A9P0P7I8</accession>
<evidence type="ECO:0000256" key="1">
    <source>
        <dbReference type="ARBA" id="ARBA00004604"/>
    </source>
</evidence>
<keyword evidence="3" id="KW-0479">Metal-binding</keyword>
<evidence type="ECO:0000256" key="2">
    <source>
        <dbReference type="ARBA" id="ARBA00006899"/>
    </source>
</evidence>
<sequence>MECMTCGGKEFYKDLGYFYCLECQTQSQDVREHEFQEEVRNKTGKKVHKPPKDKEESKITSWECYNIILHSLTNQLIELGANHSLKTVVKTLWIAYLEKLQVLDLQVDAKPRLPAVNLKRDVQILYDLKKKRRKRKKSTSDESSSHTDAISSYSSLKRERTKRKSALVQAEYTESSFRLTQESSFQGTETLTSLKSSSATEENTLQFSSGAQKELRRKLSKSHITEHQKDVELAMKCHKMTYKDRTRKYLRSVQFVSPEKLYCVLYLGLLIIKDEIQVGDLLRFVREGHLSFNNYTHLLQDDMSDRILGIQTNPKNTMLTHKAVRTTTFRLAKLLGVLDYIVVPNIVKLCERYCREMNLPDEIQKAVKTLISITNPAFPIRKHKECIPNYEARCMSIILFVMKLYFGMDGVTEYELSKYARLLNQKGCESNFFNLQEWLLHMKFRRFVIEQNHFPTYHETDRSRIDSDLYLQYIKSHDIHFGERSKLTKEMTKYKELLLRLKELQHDFITHLPFPPSLTPFRDYTRKIVEVFRDKYHSILKSDFSNDNIAFLKSHDIFLPQIGEEVRIKDGGANSNVILEKVKYRTMSNRLACSVVELVDDSQKEDKNIFKKREFLKKKKKRSRFENESINEDVGYKIHYLPHKKYWLYNTVGLHDLAPEYFNPFLKKYPHTFMQVFEECCRIIEQTPADLFQTFQHTELCLVYLVDYSGDNREVLVDKKLLFQIREAWNCW</sequence>
<evidence type="ECO:0000256" key="4">
    <source>
        <dbReference type="ARBA" id="ARBA00022771"/>
    </source>
</evidence>
<reference evidence="12" key="1">
    <citation type="submission" date="2022-03" db="EMBL/GenBank/DDBJ databases">
        <authorList>
            <person name="Sayadi A."/>
        </authorList>
    </citation>
    <scope>NUCLEOTIDE SEQUENCE</scope>
</reference>
<organism evidence="12 13">
    <name type="scientific">Acanthoscelides obtectus</name>
    <name type="common">Bean weevil</name>
    <name type="synonym">Bruchus obtectus</name>
    <dbReference type="NCBI Taxonomy" id="200917"/>
    <lineage>
        <taxon>Eukaryota</taxon>
        <taxon>Metazoa</taxon>
        <taxon>Ecdysozoa</taxon>
        <taxon>Arthropoda</taxon>
        <taxon>Hexapoda</taxon>
        <taxon>Insecta</taxon>
        <taxon>Pterygota</taxon>
        <taxon>Neoptera</taxon>
        <taxon>Endopterygota</taxon>
        <taxon>Coleoptera</taxon>
        <taxon>Polyphaga</taxon>
        <taxon>Cucujiformia</taxon>
        <taxon>Chrysomeloidea</taxon>
        <taxon>Chrysomelidae</taxon>
        <taxon>Bruchinae</taxon>
        <taxon>Bruchini</taxon>
        <taxon>Acanthoscelides</taxon>
    </lineage>
</organism>
<dbReference type="InterPro" id="IPR048538">
    <property type="entry name" value="Rrn7_cyclin_C"/>
</dbReference>
<gene>
    <name evidence="12" type="ORF">ACAOBT_LOCUS8934</name>
</gene>
<comment type="similarity">
    <text evidence="2">Belongs to the RRN7/TAF1B family.</text>
</comment>
<dbReference type="GO" id="GO:0008270">
    <property type="term" value="F:zinc ion binding"/>
    <property type="evidence" value="ECO:0007669"/>
    <property type="project" value="UniProtKB-KW"/>
</dbReference>
<dbReference type="GO" id="GO:0001164">
    <property type="term" value="F:RNA polymerase I core promoter sequence-specific DNA binding"/>
    <property type="evidence" value="ECO:0007669"/>
    <property type="project" value="InterPro"/>
</dbReference>
<evidence type="ECO:0000256" key="10">
    <source>
        <dbReference type="SAM" id="MobiDB-lite"/>
    </source>
</evidence>
<name>A0A9P0P7I8_ACAOB</name>
<dbReference type="GO" id="GO:0070860">
    <property type="term" value="C:RNA polymerase I core factor complex"/>
    <property type="evidence" value="ECO:0007669"/>
    <property type="project" value="InterPro"/>
</dbReference>
<dbReference type="EMBL" id="CAKOFQ010006775">
    <property type="protein sequence ID" value="CAH1970462.1"/>
    <property type="molecule type" value="Genomic_DNA"/>
</dbReference>
<protein>
    <recommendedName>
        <fullName evidence="11">Rrn7/TAF1B C-terminal cyclin domain-containing protein</fullName>
    </recommendedName>
</protein>
<keyword evidence="7" id="KW-0238">DNA-binding</keyword>
<evidence type="ECO:0000256" key="6">
    <source>
        <dbReference type="ARBA" id="ARBA00023015"/>
    </source>
</evidence>
<keyword evidence="13" id="KW-1185">Reference proteome</keyword>
<dbReference type="OrthoDB" id="10069252at2759"/>
<dbReference type="PANTHER" id="PTHR31576:SF2">
    <property type="entry name" value="TATA BOX-BINDING PROTEIN-ASSOCIATED FACTOR RNA POLYMERASE I SUBUNIT B"/>
    <property type="match status" value="1"/>
</dbReference>
<keyword evidence="6" id="KW-0805">Transcription regulation</keyword>
<keyword evidence="8" id="KW-0804">Transcription</keyword>
<keyword evidence="9" id="KW-0539">Nucleus</keyword>
<evidence type="ECO:0000313" key="12">
    <source>
        <dbReference type="EMBL" id="CAH1970462.1"/>
    </source>
</evidence>
<evidence type="ECO:0000259" key="11">
    <source>
        <dbReference type="Pfam" id="PF20645"/>
    </source>
</evidence>
<evidence type="ECO:0000256" key="3">
    <source>
        <dbReference type="ARBA" id="ARBA00022723"/>
    </source>
</evidence>
<keyword evidence="5" id="KW-0862">Zinc</keyword>
<evidence type="ECO:0000256" key="5">
    <source>
        <dbReference type="ARBA" id="ARBA00022833"/>
    </source>
</evidence>